<accession>A0A6N9YN41</accession>
<dbReference type="AlphaFoldDB" id="A0A6N9YN41"/>
<dbReference type="PANTHER" id="PTHR23416:SF23">
    <property type="entry name" value="ACETYLTRANSFERASE C18B11.09C-RELATED"/>
    <property type="match status" value="1"/>
</dbReference>
<dbReference type="InterPro" id="IPR011004">
    <property type="entry name" value="Trimer_LpxA-like_sf"/>
</dbReference>
<dbReference type="PANTHER" id="PTHR23416">
    <property type="entry name" value="SIALIC ACID SYNTHASE-RELATED"/>
    <property type="match status" value="1"/>
</dbReference>
<name>A0A6N9YN41_9ACTN</name>
<keyword evidence="2" id="KW-0808">Transferase</keyword>
<evidence type="ECO:0000313" key="4">
    <source>
        <dbReference type="Proteomes" id="UP000469185"/>
    </source>
</evidence>
<dbReference type="InterPro" id="IPR001451">
    <property type="entry name" value="Hexapep"/>
</dbReference>
<evidence type="ECO:0000313" key="3">
    <source>
        <dbReference type="EMBL" id="NED96367.1"/>
    </source>
</evidence>
<organism evidence="3 4">
    <name type="scientific">Phytoactinopolyspora alkaliphila</name>
    <dbReference type="NCBI Taxonomy" id="1783498"/>
    <lineage>
        <taxon>Bacteria</taxon>
        <taxon>Bacillati</taxon>
        <taxon>Actinomycetota</taxon>
        <taxon>Actinomycetes</taxon>
        <taxon>Jiangellales</taxon>
        <taxon>Jiangellaceae</taxon>
        <taxon>Phytoactinopolyspora</taxon>
    </lineage>
</organism>
<evidence type="ECO:0000256" key="1">
    <source>
        <dbReference type="ARBA" id="ARBA00007274"/>
    </source>
</evidence>
<reference evidence="3 4" key="1">
    <citation type="submission" date="2020-02" db="EMBL/GenBank/DDBJ databases">
        <authorList>
            <person name="Li X.-J."/>
            <person name="Feng X.-M."/>
        </authorList>
    </citation>
    <scope>NUCLEOTIDE SEQUENCE [LARGE SCALE GENOMIC DNA]</scope>
    <source>
        <strain evidence="3 4">CGMCC 4.7225</strain>
    </source>
</reference>
<dbReference type="SUPFAM" id="SSF51161">
    <property type="entry name" value="Trimeric LpxA-like enzymes"/>
    <property type="match status" value="1"/>
</dbReference>
<sequence length="68" mass="7043">MVLSPSTGRPVSIADDVWIGATATVTPGTFVAEGCIIGAGAVVTRDTEPYGIYGGVPARRLREREIAP</sequence>
<dbReference type="EMBL" id="JAAGOB010000007">
    <property type="protein sequence ID" value="NED96367.1"/>
    <property type="molecule type" value="Genomic_DNA"/>
</dbReference>
<evidence type="ECO:0008006" key="5">
    <source>
        <dbReference type="Google" id="ProtNLM"/>
    </source>
</evidence>
<gene>
    <name evidence="3" type="ORF">G1H11_13735</name>
</gene>
<comment type="caution">
    <text evidence="3">The sequence shown here is derived from an EMBL/GenBank/DDBJ whole genome shotgun (WGS) entry which is preliminary data.</text>
</comment>
<dbReference type="InterPro" id="IPR051159">
    <property type="entry name" value="Hexapeptide_acetyltransf"/>
</dbReference>
<protein>
    <recommendedName>
        <fullName evidence="5">Acyltransferase</fullName>
    </recommendedName>
</protein>
<dbReference type="Pfam" id="PF00132">
    <property type="entry name" value="Hexapep"/>
    <property type="match status" value="1"/>
</dbReference>
<dbReference type="Proteomes" id="UP000469185">
    <property type="component" value="Unassembled WGS sequence"/>
</dbReference>
<proteinExistence type="inferred from homology"/>
<dbReference type="GO" id="GO:0005829">
    <property type="term" value="C:cytosol"/>
    <property type="evidence" value="ECO:0007669"/>
    <property type="project" value="TreeGrafter"/>
</dbReference>
<comment type="similarity">
    <text evidence="1">Belongs to the transferase hexapeptide repeat family.</text>
</comment>
<dbReference type="GO" id="GO:0008374">
    <property type="term" value="F:O-acyltransferase activity"/>
    <property type="evidence" value="ECO:0007669"/>
    <property type="project" value="TreeGrafter"/>
</dbReference>
<keyword evidence="4" id="KW-1185">Reference proteome</keyword>
<dbReference type="Gene3D" id="2.160.10.10">
    <property type="entry name" value="Hexapeptide repeat proteins"/>
    <property type="match status" value="1"/>
</dbReference>
<evidence type="ECO:0000256" key="2">
    <source>
        <dbReference type="ARBA" id="ARBA00022679"/>
    </source>
</evidence>